<feature type="non-terminal residue" evidence="1">
    <location>
        <position position="1"/>
    </location>
</feature>
<dbReference type="AlphaFoldDB" id="A0AAV2S289"/>
<organism evidence="1 2">
    <name type="scientific">Meganyctiphanes norvegica</name>
    <name type="common">Northern krill</name>
    <name type="synonym">Thysanopoda norvegica</name>
    <dbReference type="NCBI Taxonomy" id="48144"/>
    <lineage>
        <taxon>Eukaryota</taxon>
        <taxon>Metazoa</taxon>
        <taxon>Ecdysozoa</taxon>
        <taxon>Arthropoda</taxon>
        <taxon>Crustacea</taxon>
        <taxon>Multicrustacea</taxon>
        <taxon>Malacostraca</taxon>
        <taxon>Eumalacostraca</taxon>
        <taxon>Eucarida</taxon>
        <taxon>Euphausiacea</taxon>
        <taxon>Euphausiidae</taxon>
        <taxon>Meganyctiphanes</taxon>
    </lineage>
</organism>
<name>A0AAV2S289_MEGNR</name>
<comment type="caution">
    <text evidence="1">The sequence shown here is derived from an EMBL/GenBank/DDBJ whole genome shotgun (WGS) entry which is preliminary data.</text>
</comment>
<evidence type="ECO:0000313" key="2">
    <source>
        <dbReference type="Proteomes" id="UP001497623"/>
    </source>
</evidence>
<feature type="non-terminal residue" evidence="1">
    <location>
        <position position="149"/>
    </location>
</feature>
<sequence length="149" mass="17075">GRSGLCKKMGKSKQKSNRIFEDVLPEDEINKLREENICLLAQLNQLKENQKMNEQEDSLSWAGCNSGEVVAPDDLPSEMILVRIPLQLRDNAFYCATCNFKSNKRNVIIRHTCVHQINHNRELSVSNVQPKVLNKERITTQSSYQCPEC</sequence>
<dbReference type="EMBL" id="CAXKWB010038566">
    <property type="protein sequence ID" value="CAL4151894.1"/>
    <property type="molecule type" value="Genomic_DNA"/>
</dbReference>
<dbReference type="Proteomes" id="UP001497623">
    <property type="component" value="Unassembled WGS sequence"/>
</dbReference>
<reference evidence="1 2" key="1">
    <citation type="submission" date="2024-05" db="EMBL/GenBank/DDBJ databases">
        <authorList>
            <person name="Wallberg A."/>
        </authorList>
    </citation>
    <scope>NUCLEOTIDE SEQUENCE [LARGE SCALE GENOMIC DNA]</scope>
</reference>
<proteinExistence type="predicted"/>
<protein>
    <submittedName>
        <fullName evidence="1">Uncharacterized protein</fullName>
    </submittedName>
</protein>
<keyword evidence="2" id="KW-1185">Reference proteome</keyword>
<gene>
    <name evidence="1" type="ORF">MNOR_LOCUS30854</name>
</gene>
<evidence type="ECO:0000313" key="1">
    <source>
        <dbReference type="EMBL" id="CAL4151894.1"/>
    </source>
</evidence>
<accession>A0AAV2S289</accession>